<dbReference type="GO" id="GO:0006508">
    <property type="term" value="P:proteolysis"/>
    <property type="evidence" value="ECO:0007669"/>
    <property type="project" value="UniProtKB-KW"/>
</dbReference>
<evidence type="ECO:0000256" key="3">
    <source>
        <dbReference type="ARBA" id="ARBA00022692"/>
    </source>
</evidence>
<gene>
    <name evidence="9" type="ORF">GCM10007859_24250</name>
</gene>
<feature type="transmembrane region" description="Helical" evidence="7">
    <location>
        <begin position="70"/>
        <end position="98"/>
    </location>
</feature>
<feature type="transmembrane region" description="Helical" evidence="7">
    <location>
        <begin position="171"/>
        <end position="193"/>
    </location>
</feature>
<feature type="transmembrane region" description="Helical" evidence="7">
    <location>
        <begin position="139"/>
        <end position="159"/>
    </location>
</feature>
<feature type="domain" description="Peptidase S54 rhomboid" evidence="8">
    <location>
        <begin position="68"/>
        <end position="216"/>
    </location>
</feature>
<dbReference type="Pfam" id="PF01694">
    <property type="entry name" value="Rhomboid"/>
    <property type="match status" value="1"/>
</dbReference>
<protein>
    <submittedName>
        <fullName evidence="9">Rhomboid family intramembrane serine protease</fullName>
    </submittedName>
</protein>
<evidence type="ECO:0000313" key="10">
    <source>
        <dbReference type="Proteomes" id="UP001156921"/>
    </source>
</evidence>
<organism evidence="9 10">
    <name type="scientific">Brevundimonas denitrificans</name>
    <dbReference type="NCBI Taxonomy" id="1443434"/>
    <lineage>
        <taxon>Bacteria</taxon>
        <taxon>Pseudomonadati</taxon>
        <taxon>Pseudomonadota</taxon>
        <taxon>Alphaproteobacteria</taxon>
        <taxon>Caulobacterales</taxon>
        <taxon>Caulobacteraceae</taxon>
        <taxon>Brevundimonas</taxon>
    </lineage>
</organism>
<dbReference type="RefSeq" id="WP_284223277.1">
    <property type="nucleotide sequence ID" value="NZ_BSOY01000067.1"/>
</dbReference>
<sequence>MLTFGAAGGAHRLVPESDLTHAPAERILNAPAVALLVAASMPALYLVQERLPDGGLSLAFRPSSLWNGQWWPGILTSMFVHGGWAHVAMNAVGALAFGPPVARLMGGPKGVAGFLLFYIACGLVATGGYGLIHPASYDSLVGASGAVFGLMGAALRLLGRRERGLRSLGDRRFLTSGAVIMGVNAAAGLVGLAPGMEGAQVAWEAHAFGFLCGALLIGPWARAFESRRDPFASPPDLRDPDV</sequence>
<evidence type="ECO:0000256" key="1">
    <source>
        <dbReference type="ARBA" id="ARBA00004141"/>
    </source>
</evidence>
<dbReference type="EMBL" id="BSOY01000067">
    <property type="protein sequence ID" value="GLS02401.1"/>
    <property type="molecule type" value="Genomic_DNA"/>
</dbReference>
<accession>A0ABQ6BM99</accession>
<keyword evidence="5 7" id="KW-1133">Transmembrane helix</keyword>
<proteinExistence type="inferred from homology"/>
<comment type="similarity">
    <text evidence="2">Belongs to the peptidase S54 family.</text>
</comment>
<name>A0ABQ6BM99_9CAUL</name>
<comment type="subcellular location">
    <subcellularLocation>
        <location evidence="1">Membrane</location>
        <topology evidence="1">Multi-pass membrane protein</topology>
    </subcellularLocation>
</comment>
<dbReference type="SUPFAM" id="SSF144091">
    <property type="entry name" value="Rhomboid-like"/>
    <property type="match status" value="1"/>
</dbReference>
<dbReference type="PANTHER" id="PTHR43731">
    <property type="entry name" value="RHOMBOID PROTEASE"/>
    <property type="match status" value="1"/>
</dbReference>
<dbReference type="Gene3D" id="1.20.1540.10">
    <property type="entry name" value="Rhomboid-like"/>
    <property type="match status" value="1"/>
</dbReference>
<dbReference type="GO" id="GO:0008233">
    <property type="term" value="F:peptidase activity"/>
    <property type="evidence" value="ECO:0007669"/>
    <property type="project" value="UniProtKB-KW"/>
</dbReference>
<reference evidence="10" key="1">
    <citation type="journal article" date="2019" name="Int. J. Syst. Evol. Microbiol.">
        <title>The Global Catalogue of Microorganisms (GCM) 10K type strain sequencing project: providing services to taxonomists for standard genome sequencing and annotation.</title>
        <authorList>
            <consortium name="The Broad Institute Genomics Platform"/>
            <consortium name="The Broad Institute Genome Sequencing Center for Infectious Disease"/>
            <person name="Wu L."/>
            <person name="Ma J."/>
        </authorList>
    </citation>
    <scope>NUCLEOTIDE SEQUENCE [LARGE SCALE GENOMIC DNA]</scope>
    <source>
        <strain evidence="10">NBRC 110107</strain>
    </source>
</reference>
<evidence type="ECO:0000256" key="4">
    <source>
        <dbReference type="ARBA" id="ARBA00022801"/>
    </source>
</evidence>
<feature type="transmembrane region" description="Helical" evidence="7">
    <location>
        <begin position="205"/>
        <end position="224"/>
    </location>
</feature>
<evidence type="ECO:0000313" key="9">
    <source>
        <dbReference type="EMBL" id="GLS02401.1"/>
    </source>
</evidence>
<keyword evidence="10" id="KW-1185">Reference proteome</keyword>
<keyword evidence="9" id="KW-0645">Protease</keyword>
<evidence type="ECO:0000256" key="2">
    <source>
        <dbReference type="ARBA" id="ARBA00009045"/>
    </source>
</evidence>
<keyword evidence="4" id="KW-0378">Hydrolase</keyword>
<evidence type="ECO:0000256" key="6">
    <source>
        <dbReference type="ARBA" id="ARBA00023136"/>
    </source>
</evidence>
<keyword evidence="3 7" id="KW-0812">Transmembrane</keyword>
<evidence type="ECO:0000259" key="8">
    <source>
        <dbReference type="Pfam" id="PF01694"/>
    </source>
</evidence>
<feature type="transmembrane region" description="Helical" evidence="7">
    <location>
        <begin position="110"/>
        <end position="133"/>
    </location>
</feature>
<comment type="caution">
    <text evidence="9">The sequence shown here is derived from an EMBL/GenBank/DDBJ whole genome shotgun (WGS) entry which is preliminary data.</text>
</comment>
<dbReference type="PANTHER" id="PTHR43731:SF14">
    <property type="entry name" value="PRESENILIN-ASSOCIATED RHOMBOID-LIKE PROTEIN, MITOCHONDRIAL"/>
    <property type="match status" value="1"/>
</dbReference>
<evidence type="ECO:0000256" key="5">
    <source>
        <dbReference type="ARBA" id="ARBA00022989"/>
    </source>
</evidence>
<dbReference type="InterPro" id="IPR035952">
    <property type="entry name" value="Rhomboid-like_sf"/>
</dbReference>
<keyword evidence="6 7" id="KW-0472">Membrane</keyword>
<evidence type="ECO:0000256" key="7">
    <source>
        <dbReference type="SAM" id="Phobius"/>
    </source>
</evidence>
<dbReference type="InterPro" id="IPR050925">
    <property type="entry name" value="Rhomboid_protease_S54"/>
</dbReference>
<dbReference type="InterPro" id="IPR022764">
    <property type="entry name" value="Peptidase_S54_rhomboid_dom"/>
</dbReference>
<dbReference type="Proteomes" id="UP001156921">
    <property type="component" value="Unassembled WGS sequence"/>
</dbReference>